<dbReference type="AlphaFoldDB" id="A0AAW1LBK7"/>
<gene>
    <name evidence="2" type="ORF">QE152_g12969</name>
</gene>
<dbReference type="EMBL" id="JASPKY010000120">
    <property type="protein sequence ID" value="KAK9732333.1"/>
    <property type="molecule type" value="Genomic_DNA"/>
</dbReference>
<proteinExistence type="predicted"/>
<dbReference type="Proteomes" id="UP001458880">
    <property type="component" value="Unassembled WGS sequence"/>
</dbReference>
<evidence type="ECO:0000313" key="2">
    <source>
        <dbReference type="EMBL" id="KAK9732333.1"/>
    </source>
</evidence>
<evidence type="ECO:0000256" key="1">
    <source>
        <dbReference type="SAM" id="MobiDB-lite"/>
    </source>
</evidence>
<sequence>MWKFRKEKGDQTRKKSNGKDTKMQIKAKMMRPNDENVNVEKIKRVVKVRIEAKRNKKKISRKLTEKWKMKIKRQGKKNMAMKKNKKLEWKEN</sequence>
<comment type="caution">
    <text evidence="2">The sequence shown here is derived from an EMBL/GenBank/DDBJ whole genome shotgun (WGS) entry which is preliminary data.</text>
</comment>
<feature type="compositionally biased region" description="Basic residues" evidence="1">
    <location>
        <begin position="70"/>
        <end position="85"/>
    </location>
</feature>
<evidence type="ECO:0000313" key="3">
    <source>
        <dbReference type="Proteomes" id="UP001458880"/>
    </source>
</evidence>
<feature type="region of interest" description="Disordered" evidence="1">
    <location>
        <begin position="1"/>
        <end position="23"/>
    </location>
</feature>
<organism evidence="2 3">
    <name type="scientific">Popillia japonica</name>
    <name type="common">Japanese beetle</name>
    <dbReference type="NCBI Taxonomy" id="7064"/>
    <lineage>
        <taxon>Eukaryota</taxon>
        <taxon>Metazoa</taxon>
        <taxon>Ecdysozoa</taxon>
        <taxon>Arthropoda</taxon>
        <taxon>Hexapoda</taxon>
        <taxon>Insecta</taxon>
        <taxon>Pterygota</taxon>
        <taxon>Neoptera</taxon>
        <taxon>Endopterygota</taxon>
        <taxon>Coleoptera</taxon>
        <taxon>Polyphaga</taxon>
        <taxon>Scarabaeiformia</taxon>
        <taxon>Scarabaeidae</taxon>
        <taxon>Rutelinae</taxon>
        <taxon>Popillia</taxon>
    </lineage>
</organism>
<feature type="compositionally biased region" description="Basic and acidic residues" evidence="1">
    <location>
        <begin position="7"/>
        <end position="23"/>
    </location>
</feature>
<feature type="region of interest" description="Disordered" evidence="1">
    <location>
        <begin position="70"/>
        <end position="92"/>
    </location>
</feature>
<name>A0AAW1LBK7_POPJA</name>
<reference evidence="2 3" key="1">
    <citation type="journal article" date="2024" name="BMC Genomics">
        <title>De novo assembly and annotation of Popillia japonica's genome with initial clues to its potential as an invasive pest.</title>
        <authorList>
            <person name="Cucini C."/>
            <person name="Boschi S."/>
            <person name="Funari R."/>
            <person name="Cardaioli E."/>
            <person name="Iannotti N."/>
            <person name="Marturano G."/>
            <person name="Paoli F."/>
            <person name="Bruttini M."/>
            <person name="Carapelli A."/>
            <person name="Frati F."/>
            <person name="Nardi F."/>
        </authorList>
    </citation>
    <scope>NUCLEOTIDE SEQUENCE [LARGE SCALE GENOMIC DNA]</scope>
    <source>
        <strain evidence="2">DMR45628</strain>
    </source>
</reference>
<keyword evidence="3" id="KW-1185">Reference proteome</keyword>
<accession>A0AAW1LBK7</accession>
<protein>
    <submittedName>
        <fullName evidence="2">Uncharacterized protein</fullName>
    </submittedName>
</protein>